<dbReference type="AlphaFoldDB" id="C3MSV2"/>
<evidence type="ECO:0000313" key="2">
    <source>
        <dbReference type="Proteomes" id="UP000001350"/>
    </source>
</evidence>
<accession>C3MSV2</accession>
<dbReference type="EMBL" id="CP001400">
    <property type="protein sequence ID" value="ACP39245.1"/>
    <property type="molecule type" value="Genomic_DNA"/>
</dbReference>
<dbReference type="HOGENOM" id="CLU_079810_0_0_2"/>
<evidence type="ECO:0008006" key="3">
    <source>
        <dbReference type="Google" id="ProtNLM"/>
    </source>
</evidence>
<proteinExistence type="predicted"/>
<sequence length="302" mass="33162">MKKYLLMGVSLFLLSLISLNASALTASQIGSSTILNTISSDNWAGVAYSVEWKTLFTNYWGTIQWASESIYTGNLSIQYTSYPNYLYPDVISIWVGLSPAKIGTGTGSSSTSEENNFIQAGYDICVTGSYKSVLYFVMTVVNGQFIYAYEKPIPSGVPTHLNVFLENLANGTALANFYVFYANGTYWTTTIYTSMPWINTGAAMSIVEAPASSPSGGFYYELPYLSGGMINFAFSYVGSDGNEHIGPSNNPVGTMYADVYNLNEPSNYNLAYAQIYNGWANSYGGWDYLYQFAYPFGTTYGL</sequence>
<reference evidence="1 2" key="1">
    <citation type="journal article" date="2009" name="Proc. Natl. Acad. Sci. U.S.A.">
        <title>Biogeography of the Sulfolobus islandicus pan-genome.</title>
        <authorList>
            <person name="Reno M.L."/>
            <person name="Held N.L."/>
            <person name="Fields C.J."/>
            <person name="Burke P.V."/>
            <person name="Whitaker R.J."/>
        </authorList>
    </citation>
    <scope>NUCLEOTIDE SEQUENCE [LARGE SCALE GENOMIC DNA]</scope>
    <source>
        <strain evidence="2">M.14.25 / Kamchatka #1</strain>
    </source>
</reference>
<dbReference type="GeneID" id="84062821"/>
<dbReference type="KEGG" id="sia:M1425_2533"/>
<gene>
    <name evidence="1" type="ordered locus">M1425_2533</name>
</gene>
<organism evidence="1 2">
    <name type="scientific">Saccharolobus islandicus (strain M.14.25 / Kamchatka #1)</name>
    <name type="common">Sulfolobus islandicus</name>
    <dbReference type="NCBI Taxonomy" id="427317"/>
    <lineage>
        <taxon>Archaea</taxon>
        <taxon>Thermoproteota</taxon>
        <taxon>Thermoprotei</taxon>
        <taxon>Sulfolobales</taxon>
        <taxon>Sulfolobaceae</taxon>
        <taxon>Saccharolobus</taxon>
    </lineage>
</organism>
<evidence type="ECO:0000313" key="1">
    <source>
        <dbReference type="EMBL" id="ACP39245.1"/>
    </source>
</evidence>
<protein>
    <recommendedName>
        <fullName evidence="3">Thermopsin</fullName>
    </recommendedName>
</protein>
<dbReference type="Proteomes" id="UP000001350">
    <property type="component" value="Chromosome"/>
</dbReference>
<name>C3MSV2_SACI4</name>
<dbReference type="RefSeq" id="WP_012712450.1">
    <property type="nucleotide sequence ID" value="NC_012588.1"/>
</dbReference>